<evidence type="ECO:0000313" key="2">
    <source>
        <dbReference type="Proteomes" id="UP000054538"/>
    </source>
</evidence>
<accession>A0A0D0DS22</accession>
<gene>
    <name evidence="1" type="ORF">PAXRUDRAFT_831407</name>
</gene>
<keyword evidence="2" id="KW-1185">Reference proteome</keyword>
<dbReference type="InParanoid" id="A0A0D0DS22"/>
<organism evidence="1 2">
    <name type="scientific">Paxillus rubicundulus Ve08.2h10</name>
    <dbReference type="NCBI Taxonomy" id="930991"/>
    <lineage>
        <taxon>Eukaryota</taxon>
        <taxon>Fungi</taxon>
        <taxon>Dikarya</taxon>
        <taxon>Basidiomycota</taxon>
        <taxon>Agaricomycotina</taxon>
        <taxon>Agaricomycetes</taxon>
        <taxon>Agaricomycetidae</taxon>
        <taxon>Boletales</taxon>
        <taxon>Paxilineae</taxon>
        <taxon>Paxillaceae</taxon>
        <taxon>Paxillus</taxon>
    </lineage>
</organism>
<dbReference type="AlphaFoldDB" id="A0A0D0DS22"/>
<reference evidence="1 2" key="1">
    <citation type="submission" date="2014-04" db="EMBL/GenBank/DDBJ databases">
        <authorList>
            <consortium name="DOE Joint Genome Institute"/>
            <person name="Kuo A."/>
            <person name="Kohler A."/>
            <person name="Jargeat P."/>
            <person name="Nagy L.G."/>
            <person name="Floudas D."/>
            <person name="Copeland A."/>
            <person name="Barry K.W."/>
            <person name="Cichocki N."/>
            <person name="Veneault-Fourrey C."/>
            <person name="LaButti K."/>
            <person name="Lindquist E.A."/>
            <person name="Lipzen A."/>
            <person name="Lundell T."/>
            <person name="Morin E."/>
            <person name="Murat C."/>
            <person name="Sun H."/>
            <person name="Tunlid A."/>
            <person name="Henrissat B."/>
            <person name="Grigoriev I.V."/>
            <person name="Hibbett D.S."/>
            <person name="Martin F."/>
            <person name="Nordberg H.P."/>
            <person name="Cantor M.N."/>
            <person name="Hua S.X."/>
        </authorList>
    </citation>
    <scope>NUCLEOTIDE SEQUENCE [LARGE SCALE GENOMIC DNA]</scope>
    <source>
        <strain evidence="1 2">Ve08.2h10</strain>
    </source>
</reference>
<protein>
    <submittedName>
        <fullName evidence="1">Uncharacterized protein</fullName>
    </submittedName>
</protein>
<reference evidence="2" key="2">
    <citation type="submission" date="2015-01" db="EMBL/GenBank/DDBJ databases">
        <title>Evolutionary Origins and Diversification of the Mycorrhizal Mutualists.</title>
        <authorList>
            <consortium name="DOE Joint Genome Institute"/>
            <consortium name="Mycorrhizal Genomics Consortium"/>
            <person name="Kohler A."/>
            <person name="Kuo A."/>
            <person name="Nagy L.G."/>
            <person name="Floudas D."/>
            <person name="Copeland A."/>
            <person name="Barry K.W."/>
            <person name="Cichocki N."/>
            <person name="Veneault-Fourrey C."/>
            <person name="LaButti K."/>
            <person name="Lindquist E.A."/>
            <person name="Lipzen A."/>
            <person name="Lundell T."/>
            <person name="Morin E."/>
            <person name="Murat C."/>
            <person name="Riley R."/>
            <person name="Ohm R."/>
            <person name="Sun H."/>
            <person name="Tunlid A."/>
            <person name="Henrissat B."/>
            <person name="Grigoriev I.V."/>
            <person name="Hibbett D.S."/>
            <person name="Martin F."/>
        </authorList>
    </citation>
    <scope>NUCLEOTIDE SEQUENCE [LARGE SCALE GENOMIC DNA]</scope>
    <source>
        <strain evidence="2">Ve08.2h10</strain>
    </source>
</reference>
<dbReference type="SUPFAM" id="SSF51905">
    <property type="entry name" value="FAD/NAD(P)-binding domain"/>
    <property type="match status" value="1"/>
</dbReference>
<dbReference type="Gene3D" id="3.50.50.60">
    <property type="entry name" value="FAD/NAD(P)-binding domain"/>
    <property type="match status" value="2"/>
</dbReference>
<dbReference type="Proteomes" id="UP000054538">
    <property type="component" value="Unassembled WGS sequence"/>
</dbReference>
<dbReference type="HOGENOM" id="CLU_2441535_0_0_1"/>
<dbReference type="OrthoDB" id="66881at2759"/>
<evidence type="ECO:0000313" key="1">
    <source>
        <dbReference type="EMBL" id="KIK90776.1"/>
    </source>
</evidence>
<dbReference type="STRING" id="930991.A0A0D0DS22"/>
<proteinExistence type="predicted"/>
<dbReference type="EMBL" id="KN825473">
    <property type="protein sequence ID" value="KIK90776.1"/>
    <property type="molecule type" value="Genomic_DNA"/>
</dbReference>
<name>A0A0D0DS22_9AGAM</name>
<sequence>MEHWDLRILDGDGQKIRKSFDHLIVASGHNHYPHIPTFDGLEEWLGNGSIDDHPREILHFIQYREPDCRDNRCSDECARCCATGDLGSRL</sequence>
<dbReference type="InterPro" id="IPR036188">
    <property type="entry name" value="FAD/NAD-bd_sf"/>
</dbReference>